<dbReference type="InterPro" id="IPR000467">
    <property type="entry name" value="G_patch_dom"/>
</dbReference>
<dbReference type="Proteomes" id="UP000669133">
    <property type="component" value="Unassembled WGS sequence"/>
</dbReference>
<dbReference type="GeneID" id="93649476"/>
<dbReference type="OrthoDB" id="4822at2759"/>
<proteinExistence type="predicted"/>
<protein>
    <recommendedName>
        <fullName evidence="2">G-patch domain-containing protein</fullName>
    </recommendedName>
</protein>
<feature type="region of interest" description="Disordered" evidence="1">
    <location>
        <begin position="1"/>
        <end position="88"/>
    </location>
</feature>
<evidence type="ECO:0000259" key="2">
    <source>
        <dbReference type="PROSITE" id="PS50174"/>
    </source>
</evidence>
<feature type="domain" description="G-patch" evidence="2">
    <location>
        <begin position="161"/>
        <end position="207"/>
    </location>
</feature>
<sequence length="805" mass="92296">MRSTSRKIITFVKAGSKSSNGSEDDSAEEKPVIQPVHGEFSDLEDGDEDETGMGEYGQGPDENISSSMDEDRDPKMEDPSDLSMDEDRDPMMDAYERRAGDRHRIVEDSSDSDMDEDKMNIEREVDEHLISSLGAQVDEEHNTDPTATQKVVLSNEKTLQKYGIGALLMKQMGYEEGKGIGRGSSGIIVPLDAVRNDGKLGVGAAFALSKLKEKTKKPRRSNKGKFSYFRTTSESEDYRRECNLRELDMLTFNIRNLVLDFSDLGVDAPYHLREWATSLRSTATEEDVDRLRYEYGHLEDMWCQLSSLNEKEKDSSEKLEYLDNDDDATSAYEKLLVIAKQWEKFPSKDSDDEQIEDILMQLSQLTLADDIFSSVALTILQPRIDALAKISLDDYDEQRDNVVPILNAFTDFLHPDISQSLYRYLIDCFSFKFKELLENIHSYSEIDVDNALITIISIWLNEGNSHLQDHVLTEIVRTSILPYLDSQVRKWDLLSAVTLPDTFFDLLDVIRLIGNNDVFTAEGILQDIVSKVKDCLTFGEFSLPWPDVLHSEGLKDATLQLTFIMERLTPKLESYGVTTKQLIQNIYKSSFAVWVKPFTLVPGIFEIILELSQFLTSSARLNILQFFVFNKWIMNMVKDHEFDPQHTPVWYSEWYQYFAARLKTENSKEVIDLIHWYSSKALDIIKSNFDPDVIKDLPRFRGELFPAPSQIFYSLEPVYINGTPVHRLQMTFRDVIEEYCMQNNIVMEQLKGAIVRKGLPIFKFKKKGVDAYGFIYDDVLWVSSLLVANDSMYSPISLDQLASYF</sequence>
<evidence type="ECO:0000313" key="4">
    <source>
        <dbReference type="Proteomes" id="UP000669133"/>
    </source>
</evidence>
<dbReference type="PANTHER" id="PTHR23329:SF1">
    <property type="entry name" value="TUFTELIN-INTERACTING PROTEIN 11"/>
    <property type="match status" value="1"/>
</dbReference>
<feature type="compositionally biased region" description="Acidic residues" evidence="1">
    <location>
        <begin position="79"/>
        <end position="88"/>
    </location>
</feature>
<name>A0A8H7ZKL5_9ASCO</name>
<dbReference type="EMBL" id="JAEOAQ010000001">
    <property type="protein sequence ID" value="KAG5421755.1"/>
    <property type="molecule type" value="Genomic_DNA"/>
</dbReference>
<dbReference type="PROSITE" id="PS50174">
    <property type="entry name" value="G_PATCH"/>
    <property type="match status" value="1"/>
</dbReference>
<dbReference type="InterPro" id="IPR045211">
    <property type="entry name" value="TFP11/STIP/Ntr1"/>
</dbReference>
<dbReference type="GO" id="GO:0003676">
    <property type="term" value="F:nucleic acid binding"/>
    <property type="evidence" value="ECO:0007669"/>
    <property type="project" value="InterPro"/>
</dbReference>
<dbReference type="Pfam" id="PF01585">
    <property type="entry name" value="G-patch"/>
    <property type="match status" value="1"/>
</dbReference>
<reference evidence="3 4" key="1">
    <citation type="submission" date="2020-12" db="EMBL/GenBank/DDBJ databases">
        <title>Effect of drift, selection, and recombination on the evolution of hybrid genomes in Candida yeast pathogens.</title>
        <authorList>
            <person name="Mixao V."/>
            <person name="Ksiezopolska E."/>
            <person name="Saus E."/>
            <person name="Boekhout T."/>
            <person name="Gacser A."/>
            <person name="Gabaldon T."/>
        </authorList>
    </citation>
    <scope>NUCLEOTIDE SEQUENCE [LARGE SCALE GENOMIC DNA]</scope>
    <source>
        <strain evidence="3 4">BP57</strain>
    </source>
</reference>
<feature type="compositionally biased region" description="Acidic residues" evidence="1">
    <location>
        <begin position="41"/>
        <end position="52"/>
    </location>
</feature>
<accession>A0A8H7ZKL5</accession>
<evidence type="ECO:0000256" key="1">
    <source>
        <dbReference type="SAM" id="MobiDB-lite"/>
    </source>
</evidence>
<evidence type="ECO:0000313" key="3">
    <source>
        <dbReference type="EMBL" id="KAG5421755.1"/>
    </source>
</evidence>
<comment type="caution">
    <text evidence="3">The sequence shown here is derived from an EMBL/GenBank/DDBJ whole genome shotgun (WGS) entry which is preliminary data.</text>
</comment>
<dbReference type="GO" id="GO:0000390">
    <property type="term" value="P:spliceosomal complex disassembly"/>
    <property type="evidence" value="ECO:0007669"/>
    <property type="project" value="InterPro"/>
</dbReference>
<dbReference type="RefSeq" id="XP_067550871.1">
    <property type="nucleotide sequence ID" value="XM_067695255.1"/>
</dbReference>
<organism evidence="3 4">
    <name type="scientific">Candida metapsilosis</name>
    <dbReference type="NCBI Taxonomy" id="273372"/>
    <lineage>
        <taxon>Eukaryota</taxon>
        <taxon>Fungi</taxon>
        <taxon>Dikarya</taxon>
        <taxon>Ascomycota</taxon>
        <taxon>Saccharomycotina</taxon>
        <taxon>Pichiomycetes</taxon>
        <taxon>Debaryomycetaceae</taxon>
        <taxon>Candida/Lodderomyces clade</taxon>
        <taxon>Candida</taxon>
    </lineage>
</organism>
<dbReference type="AlphaFoldDB" id="A0A8H7ZKL5"/>
<gene>
    <name evidence="3" type="ORF">I9W82_000847</name>
</gene>
<keyword evidence="4" id="KW-1185">Reference proteome</keyword>
<dbReference type="GO" id="GO:0071008">
    <property type="term" value="C:U2-type post-mRNA release spliceosomal complex"/>
    <property type="evidence" value="ECO:0007669"/>
    <property type="project" value="TreeGrafter"/>
</dbReference>
<dbReference type="PANTHER" id="PTHR23329">
    <property type="entry name" value="TUFTELIN-INTERACTING PROTEIN 11-RELATED"/>
    <property type="match status" value="1"/>
</dbReference>
<dbReference type="SMART" id="SM00443">
    <property type="entry name" value="G_patch"/>
    <property type="match status" value="1"/>
</dbReference>